<evidence type="ECO:0000256" key="1">
    <source>
        <dbReference type="SAM" id="MobiDB-lite"/>
    </source>
</evidence>
<keyword evidence="3" id="KW-1185">Reference proteome</keyword>
<name>A0AA88PCQ7_9TELE</name>
<evidence type="ECO:0000313" key="2">
    <source>
        <dbReference type="EMBL" id="KAK2878811.1"/>
    </source>
</evidence>
<organism evidence="2 3">
    <name type="scientific">Cirrhinus molitorella</name>
    <name type="common">mud carp</name>
    <dbReference type="NCBI Taxonomy" id="172907"/>
    <lineage>
        <taxon>Eukaryota</taxon>
        <taxon>Metazoa</taxon>
        <taxon>Chordata</taxon>
        <taxon>Craniata</taxon>
        <taxon>Vertebrata</taxon>
        <taxon>Euteleostomi</taxon>
        <taxon>Actinopterygii</taxon>
        <taxon>Neopterygii</taxon>
        <taxon>Teleostei</taxon>
        <taxon>Ostariophysi</taxon>
        <taxon>Cypriniformes</taxon>
        <taxon>Cyprinidae</taxon>
        <taxon>Labeoninae</taxon>
        <taxon>Labeonini</taxon>
        <taxon>Cirrhinus</taxon>
    </lineage>
</organism>
<evidence type="ECO:0000313" key="3">
    <source>
        <dbReference type="Proteomes" id="UP001187343"/>
    </source>
</evidence>
<feature type="region of interest" description="Disordered" evidence="1">
    <location>
        <begin position="138"/>
        <end position="160"/>
    </location>
</feature>
<proteinExistence type="predicted"/>
<dbReference type="AlphaFoldDB" id="A0AA88PCQ7"/>
<gene>
    <name evidence="2" type="ORF">Q8A67_019602</name>
</gene>
<reference evidence="2" key="1">
    <citation type="submission" date="2023-08" db="EMBL/GenBank/DDBJ databases">
        <title>Chromosome-level Genome Assembly of mud carp (Cirrhinus molitorella).</title>
        <authorList>
            <person name="Liu H."/>
        </authorList>
    </citation>
    <scope>NUCLEOTIDE SEQUENCE</scope>
    <source>
        <strain evidence="2">Prfri</strain>
        <tissue evidence="2">Muscle</tissue>
    </source>
</reference>
<feature type="compositionally biased region" description="Basic and acidic residues" evidence="1">
    <location>
        <begin position="151"/>
        <end position="160"/>
    </location>
</feature>
<dbReference type="Proteomes" id="UP001187343">
    <property type="component" value="Unassembled WGS sequence"/>
</dbReference>
<comment type="caution">
    <text evidence="2">The sequence shown here is derived from an EMBL/GenBank/DDBJ whole genome shotgun (WGS) entry which is preliminary data.</text>
</comment>
<protein>
    <submittedName>
        <fullName evidence="2">Uncharacterized protein</fullName>
    </submittedName>
</protein>
<sequence length="160" mass="17642">MFLYIQKKELSKTAYRKVEHLYMRESQSALCGSSCFEVHGLTSGVELLDFTKPLDRRKSFPRPKIHRGNRQGGVGLQGCSTHGLAGTVVNQAENVRRLAGVGGSAVLRRVLDDIYLVRFLGRFVFLNSSTGGYFLSAGQTAKKKKKNSGGEGREDSEKVT</sequence>
<accession>A0AA88PCQ7</accession>
<dbReference type="EMBL" id="JAUYZG010000019">
    <property type="protein sequence ID" value="KAK2878811.1"/>
    <property type="molecule type" value="Genomic_DNA"/>
</dbReference>